<dbReference type="Gene3D" id="1.20.120.330">
    <property type="entry name" value="Nucleotidyltransferases domain 2"/>
    <property type="match status" value="1"/>
</dbReference>
<protein>
    <recommendedName>
        <fullName evidence="3">HEPN domain-containing protein</fullName>
    </recommendedName>
</protein>
<proteinExistence type="predicted"/>
<organism evidence="1 2">
    <name type="scientific">Streptomyces lannensis</name>
    <dbReference type="NCBI Taxonomy" id="766498"/>
    <lineage>
        <taxon>Bacteria</taxon>
        <taxon>Bacillati</taxon>
        <taxon>Actinomycetota</taxon>
        <taxon>Actinomycetes</taxon>
        <taxon>Kitasatosporales</taxon>
        <taxon>Streptomycetaceae</taxon>
        <taxon>Streptomyces</taxon>
    </lineage>
</organism>
<evidence type="ECO:0000313" key="2">
    <source>
        <dbReference type="Proteomes" id="UP001501563"/>
    </source>
</evidence>
<dbReference type="EMBL" id="BAAAZA010000017">
    <property type="protein sequence ID" value="GAA3881926.1"/>
    <property type="molecule type" value="Genomic_DNA"/>
</dbReference>
<sequence>MERWNQGRATIDALLSGGALERVPASRQAAEAELVRSRTHVGSARRLTATDPEGAYTLAYDAARRALAAVLQNQGLRATSRGGHITVYEAVRAQLDPPLGPVLRPFNRMRARRNEVEYRSSEAPAVTPEEVAADVSKVEALIELAEKAIPKMPRY</sequence>
<comment type="caution">
    <text evidence="1">The sequence shown here is derived from an EMBL/GenBank/DDBJ whole genome shotgun (WGS) entry which is preliminary data.</text>
</comment>
<accession>A0ABP7KM82</accession>
<dbReference type="RefSeq" id="WP_345551925.1">
    <property type="nucleotide sequence ID" value="NZ_BAAAZA010000017.1"/>
</dbReference>
<evidence type="ECO:0000313" key="1">
    <source>
        <dbReference type="EMBL" id="GAA3881926.1"/>
    </source>
</evidence>
<keyword evidence="2" id="KW-1185">Reference proteome</keyword>
<evidence type="ECO:0008006" key="3">
    <source>
        <dbReference type="Google" id="ProtNLM"/>
    </source>
</evidence>
<gene>
    <name evidence="1" type="ORF">GCM10022207_56030</name>
</gene>
<name>A0ABP7KM82_9ACTN</name>
<reference evidence="2" key="1">
    <citation type="journal article" date="2019" name="Int. J. Syst. Evol. Microbiol.">
        <title>The Global Catalogue of Microorganisms (GCM) 10K type strain sequencing project: providing services to taxonomists for standard genome sequencing and annotation.</title>
        <authorList>
            <consortium name="The Broad Institute Genomics Platform"/>
            <consortium name="The Broad Institute Genome Sequencing Center for Infectious Disease"/>
            <person name="Wu L."/>
            <person name="Ma J."/>
        </authorList>
    </citation>
    <scope>NUCLEOTIDE SEQUENCE [LARGE SCALE GENOMIC DNA]</scope>
    <source>
        <strain evidence="2">JCM 16578</strain>
    </source>
</reference>
<dbReference type="Proteomes" id="UP001501563">
    <property type="component" value="Unassembled WGS sequence"/>
</dbReference>